<sequence length="563" mass="60894">MSSATNNRGGGLEEAFRHRLQDAEASPSAELWERIDHSLTLQESNQYKRGMLFYRQLAAACIALLLLGGGFAAYYFGGQEKAAPVAQVKPAAESSYAAVVPSGAPVAEGEAFIQEEVSVDELIAQAMQQAVQPQRIYTPEREQNREARATRQQDTAGTLAAAEQPGIANSGAWRIMPGARYSLSSAQKKSVSINGVGVDGGDVRQLFENMRRGIVSDFAAGGKHTSGGSNSMAFSNSSSSPADFKTLSEMVMGRMKQLEAEQEANKQLYKQEKAPLPGQTEANKSSSASGRWSLGMAYAPSYFEQNIGMPSQMMMGAASSFSSFAPPIAMQQSARMVEEAREEHEQEVEPGFSFGVEAKAGFKVGRKWKLLAGLGFTQNTARSKSSYVIEQFWRKPGSKQAESPGATTIFVPSLSSNFASDSLSVTKTDEFNVLYRYRHLTVPLGLQYAGKISKDWFWYASGGVAANILLQTTVLASSAEVQDTNYGPGDDSSPFRKLQWSGNVTAGVGKQLTDQVSVTLGPEYRGYFDTMLSSPEKAYAPQGKPYTLGINLALNYDLGHGRK</sequence>
<evidence type="ECO:0000256" key="1">
    <source>
        <dbReference type="SAM" id="MobiDB-lite"/>
    </source>
</evidence>
<dbReference type="OrthoDB" id="891954at2"/>
<evidence type="ECO:0000313" key="5">
    <source>
        <dbReference type="Proteomes" id="UP000316727"/>
    </source>
</evidence>
<dbReference type="Proteomes" id="UP000316727">
    <property type="component" value="Unassembled WGS sequence"/>
</dbReference>
<comment type="caution">
    <text evidence="4">The sequence shown here is derived from an EMBL/GenBank/DDBJ whole genome shotgun (WGS) entry which is preliminary data.</text>
</comment>
<feature type="compositionally biased region" description="Basic and acidic residues" evidence="1">
    <location>
        <begin position="138"/>
        <end position="151"/>
    </location>
</feature>
<name>A0A501W6F4_9BACT</name>
<organism evidence="4 5">
    <name type="scientific">Pontibacter mangrovi</name>
    <dbReference type="NCBI Taxonomy" id="2589816"/>
    <lineage>
        <taxon>Bacteria</taxon>
        <taxon>Pseudomonadati</taxon>
        <taxon>Bacteroidota</taxon>
        <taxon>Cytophagia</taxon>
        <taxon>Cytophagales</taxon>
        <taxon>Hymenobacteraceae</taxon>
        <taxon>Pontibacter</taxon>
    </lineage>
</organism>
<dbReference type="SUPFAM" id="SSF56925">
    <property type="entry name" value="OMPA-like"/>
    <property type="match status" value="1"/>
</dbReference>
<gene>
    <name evidence="4" type="ORF">FJM65_07560</name>
</gene>
<proteinExistence type="predicted"/>
<dbReference type="InterPro" id="IPR011250">
    <property type="entry name" value="OMP/PagP_B-barrel"/>
</dbReference>
<reference evidence="4 5" key="1">
    <citation type="submission" date="2019-06" db="EMBL/GenBank/DDBJ databases">
        <title>A novel bacterium of genus Pontibacter, isolated from marine sediment.</title>
        <authorList>
            <person name="Huang H."/>
            <person name="Mo K."/>
            <person name="Hu Y."/>
        </authorList>
    </citation>
    <scope>NUCLEOTIDE SEQUENCE [LARGE SCALE GENOMIC DNA]</scope>
    <source>
        <strain evidence="4 5">HB172049</strain>
    </source>
</reference>
<evidence type="ECO:0000259" key="3">
    <source>
        <dbReference type="Pfam" id="PF13568"/>
    </source>
</evidence>
<dbReference type="EMBL" id="VFRQ01000003">
    <property type="protein sequence ID" value="TPE44868.1"/>
    <property type="molecule type" value="Genomic_DNA"/>
</dbReference>
<dbReference type="InterPro" id="IPR025665">
    <property type="entry name" value="Beta-barrel_OMP_2"/>
</dbReference>
<keyword evidence="5" id="KW-1185">Reference proteome</keyword>
<keyword evidence="2" id="KW-1133">Transmembrane helix</keyword>
<dbReference type="RefSeq" id="WP_140620892.1">
    <property type="nucleotide sequence ID" value="NZ_VFRQ01000003.1"/>
</dbReference>
<evidence type="ECO:0000256" key="2">
    <source>
        <dbReference type="SAM" id="Phobius"/>
    </source>
</evidence>
<feature type="region of interest" description="Disordered" evidence="1">
    <location>
        <begin position="135"/>
        <end position="160"/>
    </location>
</feature>
<evidence type="ECO:0000313" key="4">
    <source>
        <dbReference type="EMBL" id="TPE44868.1"/>
    </source>
</evidence>
<keyword evidence="2" id="KW-0472">Membrane</keyword>
<protein>
    <submittedName>
        <fullName evidence="4">PorT family protein</fullName>
    </submittedName>
</protein>
<feature type="transmembrane region" description="Helical" evidence="2">
    <location>
        <begin position="57"/>
        <end position="77"/>
    </location>
</feature>
<dbReference type="AlphaFoldDB" id="A0A501W6F4"/>
<dbReference type="Pfam" id="PF13568">
    <property type="entry name" value="OMP_b-brl_2"/>
    <property type="match status" value="1"/>
</dbReference>
<keyword evidence="2" id="KW-0812">Transmembrane</keyword>
<feature type="domain" description="Outer membrane protein beta-barrel" evidence="3">
    <location>
        <begin position="336"/>
        <end position="509"/>
    </location>
</feature>
<accession>A0A501W6F4</accession>